<dbReference type="PANTHER" id="PTHR48079">
    <property type="entry name" value="PROTEIN YEEZ"/>
    <property type="match status" value="1"/>
</dbReference>
<feature type="domain" description="NAD-dependent epimerase/dehydratase" evidence="1">
    <location>
        <begin position="8"/>
        <end position="218"/>
    </location>
</feature>
<dbReference type="Gene3D" id="3.40.50.720">
    <property type="entry name" value="NAD(P)-binding Rossmann-like Domain"/>
    <property type="match status" value="1"/>
</dbReference>
<evidence type="ECO:0000313" key="3">
    <source>
        <dbReference type="Proteomes" id="UP001500221"/>
    </source>
</evidence>
<sequence length="328" mass="34758">MSRHVVVGSGPVGTATARELVARQSGADVVLVSRSGRGPGIDGVRRVALDVSDAEALTALVAADGGAEALYNCVNPPSYGVWPTWWPPVAAAFLAAAERTDTVLVTASCLYPYGEVDRPMVEGMPDAAEGRKGRLRAQMWDDARSAHEAGRLRAVEVRGSDYLGPGVTNAHVPVVAGRALKGKAVRVFGRPDVPHTFTDVRDMARALVTVAGRPETHGRVWHAPSNPAVTQAQAVADVCRASGREPVTVRAWPRAMLSLGGVVVPFLREMRETEHQFARPYVMDSSLAQRELGLAPTPWAEVCAATARTVLDEPQPAGAADEGVDITP</sequence>
<dbReference type="Proteomes" id="UP001500221">
    <property type="component" value="Unassembled WGS sequence"/>
</dbReference>
<dbReference type="RefSeq" id="WP_345459135.1">
    <property type="nucleotide sequence ID" value="NZ_BAABKG010000003.1"/>
</dbReference>
<gene>
    <name evidence="2" type="ORF">GCM10023340_26620</name>
</gene>
<dbReference type="InterPro" id="IPR036291">
    <property type="entry name" value="NAD(P)-bd_dom_sf"/>
</dbReference>
<name>A0ABP9PTV3_9ACTN</name>
<evidence type="ECO:0000313" key="2">
    <source>
        <dbReference type="EMBL" id="GAA5150150.1"/>
    </source>
</evidence>
<evidence type="ECO:0000259" key="1">
    <source>
        <dbReference type="Pfam" id="PF01370"/>
    </source>
</evidence>
<proteinExistence type="predicted"/>
<dbReference type="InterPro" id="IPR010916">
    <property type="entry name" value="TonB_box_CS"/>
</dbReference>
<protein>
    <submittedName>
        <fullName evidence="2">NAD-dependent epimerase/dehydratase family protein</fullName>
    </submittedName>
</protein>
<reference evidence="3" key="1">
    <citation type="journal article" date="2019" name="Int. J. Syst. Evol. Microbiol.">
        <title>The Global Catalogue of Microorganisms (GCM) 10K type strain sequencing project: providing services to taxonomists for standard genome sequencing and annotation.</title>
        <authorList>
            <consortium name="The Broad Institute Genomics Platform"/>
            <consortium name="The Broad Institute Genome Sequencing Center for Infectious Disease"/>
            <person name="Wu L."/>
            <person name="Ma J."/>
        </authorList>
    </citation>
    <scope>NUCLEOTIDE SEQUENCE [LARGE SCALE GENOMIC DNA]</scope>
    <source>
        <strain evidence="3">JCM 18459</strain>
    </source>
</reference>
<dbReference type="PANTHER" id="PTHR48079:SF6">
    <property type="entry name" value="NAD(P)-BINDING DOMAIN-CONTAINING PROTEIN-RELATED"/>
    <property type="match status" value="1"/>
</dbReference>
<accession>A0ABP9PTV3</accession>
<dbReference type="SUPFAM" id="SSF51735">
    <property type="entry name" value="NAD(P)-binding Rossmann-fold domains"/>
    <property type="match status" value="1"/>
</dbReference>
<comment type="caution">
    <text evidence="2">The sequence shown here is derived from an EMBL/GenBank/DDBJ whole genome shotgun (WGS) entry which is preliminary data.</text>
</comment>
<dbReference type="InterPro" id="IPR051783">
    <property type="entry name" value="NAD(P)-dependent_oxidoreduct"/>
</dbReference>
<dbReference type="InterPro" id="IPR001509">
    <property type="entry name" value="Epimerase_deHydtase"/>
</dbReference>
<dbReference type="EMBL" id="BAABKG010000003">
    <property type="protein sequence ID" value="GAA5150150.1"/>
    <property type="molecule type" value="Genomic_DNA"/>
</dbReference>
<organism evidence="2 3">
    <name type="scientific">Nocardioides marinquilinus</name>
    <dbReference type="NCBI Taxonomy" id="1210400"/>
    <lineage>
        <taxon>Bacteria</taxon>
        <taxon>Bacillati</taxon>
        <taxon>Actinomycetota</taxon>
        <taxon>Actinomycetes</taxon>
        <taxon>Propionibacteriales</taxon>
        <taxon>Nocardioidaceae</taxon>
        <taxon>Nocardioides</taxon>
    </lineage>
</organism>
<dbReference type="Pfam" id="PF01370">
    <property type="entry name" value="Epimerase"/>
    <property type="match status" value="1"/>
</dbReference>
<keyword evidence="3" id="KW-1185">Reference proteome</keyword>
<dbReference type="PROSITE" id="PS00430">
    <property type="entry name" value="TONB_DEPENDENT_REC_1"/>
    <property type="match status" value="1"/>
</dbReference>